<dbReference type="PANTHER" id="PTHR23063:SF52">
    <property type="entry name" value="LYSOPHOSPHATIDYLCHOLINE ACYLTRANSFERASE"/>
    <property type="match status" value="1"/>
</dbReference>
<sequence length="1044" mass="118625">MNRNGSSSENSLSSYGNIENDVLTPFTYQYSASKLQHAKMYLFTIVILPFRVLGVGLFFLLTLLLSNVLTIGYDVRSQTKPICDLRRYSELTLCITFRWLLLPIVCMCARFVFFIGGFHWIKLKGIRATRNEAPILVVAPHSSFLDALVIVALGMPSVVGKTESAESFVGGFFRVLQPILVNREDPNSRKKAIQELIRRAQSKEEWPQIVIFPEGTCTNRSCIATFKSGAFSAGVPVQPVVVRWPNKVDCVTWVCEGPSVLKLLWLAMTQLYNKLEVEFLPVYQPNEDEQLDAELYANNIRRLMAEHLNIPLCDLSYDDFCQIRIACKYKLPAHEAAIYLNSLLQVMFALEHNRDQLSDEDKQAKWLQARLESMLNVCRRKPYLSRTEFTNIVFPTCQPNSKANYLLNLVAKHYTSPLSNKLNFRMCMVHTSMLLFPKLPHQALCYATKAYHLCTLQTGVDDVEAWEISRSDAAELLSFAFTLENDATVQLILDQAYLIRDSIISNNTRSNHSFNGISGDYLYEGLLSQLPDVANCYIYFDTEISKIFGRRRRPLIDSTSASESNLNTVISAPAIQMTNSLAAVNDTSIKSQKDLILTNFECIDITEVPLKESNCYADKIKDDIHLINNSLKDDLSINFRGRVSSMPKHQLSSSTVLMDLEDNSDSKDAYLQKCISFAMITHTNRALGMMYLQENNWDLELAVKKYLSNQQNCSTNKRQLKRTYLQSNEQPIVIDLTTSDDLCNNNLTGQKVSTAATESIENLPIFNVLSWNINGLESANLNKRMSSVVQTIKKEEFHVVCLQEVIVSCLKILREQLESTYHIFSASDHNSSWDYFVVILVKKHPDIVVDTDTVSIQPFPNSVMNRHLLSVDLSLSQSFRQSNVELNLRMFTTHLESCAEYSAVRSAQLKSVWDTMSYYVNSGQFRAGSQGNRASILCGDLNLRDSEVSMLGGLPYGIQDVWNECGRRVEIRNTWDPMHNPNARRLFKGVPRAHMTFRYDRMYVLGSRLKPIDFGLRGIEKIKDLSCLPSDHWGILGRFLLPVL</sequence>
<dbReference type="STRING" id="6182.A0A4Z2DRM3"/>
<evidence type="ECO:0000256" key="8">
    <source>
        <dbReference type="ARBA" id="ARBA00023098"/>
    </source>
</evidence>
<evidence type="ECO:0000256" key="10">
    <source>
        <dbReference type="ARBA" id="ARBA00023209"/>
    </source>
</evidence>
<feature type="domain" description="Phospholipid/glycerol acyltransferase" evidence="15">
    <location>
        <begin position="135"/>
        <end position="245"/>
    </location>
</feature>
<evidence type="ECO:0000256" key="11">
    <source>
        <dbReference type="ARBA" id="ARBA00023264"/>
    </source>
</evidence>
<dbReference type="CDD" id="cd07991">
    <property type="entry name" value="LPLAT_LPCAT1-like"/>
    <property type="match status" value="1"/>
</dbReference>
<keyword evidence="8" id="KW-0443">Lipid metabolism</keyword>
<accession>A0A4Z2DRM3</accession>
<name>A0A4Z2DRM3_SCHJA</name>
<keyword evidence="10" id="KW-0594">Phospholipid biosynthesis</keyword>
<evidence type="ECO:0000256" key="6">
    <source>
        <dbReference type="ARBA" id="ARBA00022692"/>
    </source>
</evidence>
<keyword evidence="7 14" id="KW-1133">Transmembrane helix</keyword>
<feature type="transmembrane region" description="Helical" evidence="14">
    <location>
        <begin position="133"/>
        <end position="155"/>
    </location>
</feature>
<dbReference type="GO" id="GO:0042171">
    <property type="term" value="F:lysophosphatidic acid acyltransferase activity"/>
    <property type="evidence" value="ECO:0007669"/>
    <property type="project" value="TreeGrafter"/>
</dbReference>
<dbReference type="SUPFAM" id="SSF69593">
    <property type="entry name" value="Glycerol-3-phosphate (1)-acyltransferase"/>
    <property type="match status" value="1"/>
</dbReference>
<dbReference type="CDD" id="cd09080">
    <property type="entry name" value="TDP2"/>
    <property type="match status" value="1"/>
</dbReference>
<comment type="subcellular location">
    <subcellularLocation>
        <location evidence="1">Membrane</location>
    </subcellularLocation>
</comment>
<evidence type="ECO:0000256" key="9">
    <source>
        <dbReference type="ARBA" id="ARBA00023136"/>
    </source>
</evidence>
<dbReference type="Pfam" id="PF01553">
    <property type="entry name" value="Acyltransferase"/>
    <property type="match status" value="1"/>
</dbReference>
<feature type="transmembrane region" description="Helical" evidence="14">
    <location>
        <begin position="40"/>
        <end position="65"/>
    </location>
</feature>
<keyword evidence="12 16" id="KW-0012">Acyltransferase</keyword>
<dbReference type="PANTHER" id="PTHR23063">
    <property type="entry name" value="PHOSPHOLIPID ACYLTRANSFERASE"/>
    <property type="match status" value="1"/>
</dbReference>
<dbReference type="InterPro" id="IPR005135">
    <property type="entry name" value="Endo/exonuclease/phosphatase"/>
</dbReference>
<keyword evidence="17" id="KW-1185">Reference proteome</keyword>
<keyword evidence="6 14" id="KW-0812">Transmembrane</keyword>
<dbReference type="AlphaFoldDB" id="A0A4Z2DRM3"/>
<evidence type="ECO:0000256" key="5">
    <source>
        <dbReference type="ARBA" id="ARBA00022679"/>
    </source>
</evidence>
<evidence type="ECO:0000256" key="14">
    <source>
        <dbReference type="SAM" id="Phobius"/>
    </source>
</evidence>
<feature type="transmembrane region" description="Helical" evidence="14">
    <location>
        <begin position="99"/>
        <end position="121"/>
    </location>
</feature>
<evidence type="ECO:0000256" key="4">
    <source>
        <dbReference type="ARBA" id="ARBA00022516"/>
    </source>
</evidence>
<dbReference type="Proteomes" id="UP000311919">
    <property type="component" value="Unassembled WGS sequence"/>
</dbReference>
<dbReference type="InterPro" id="IPR036691">
    <property type="entry name" value="Endo/exonu/phosph_ase_sf"/>
</dbReference>
<evidence type="ECO:0000256" key="1">
    <source>
        <dbReference type="ARBA" id="ARBA00004370"/>
    </source>
</evidence>
<dbReference type="InterPro" id="IPR045252">
    <property type="entry name" value="LPCAT1-like"/>
</dbReference>
<comment type="caution">
    <text evidence="16">The sequence shown here is derived from an EMBL/GenBank/DDBJ whole genome shotgun (WGS) entry which is preliminary data.</text>
</comment>
<evidence type="ECO:0000256" key="2">
    <source>
        <dbReference type="ARBA" id="ARBA00005189"/>
    </source>
</evidence>
<dbReference type="SUPFAM" id="SSF56219">
    <property type="entry name" value="DNase I-like"/>
    <property type="match status" value="1"/>
</dbReference>
<dbReference type="GO" id="GO:0005783">
    <property type="term" value="C:endoplasmic reticulum"/>
    <property type="evidence" value="ECO:0007669"/>
    <property type="project" value="TreeGrafter"/>
</dbReference>
<dbReference type="OrthoDB" id="272512at2759"/>
<dbReference type="SMART" id="SM00563">
    <property type="entry name" value="PlsC"/>
    <property type="match status" value="1"/>
</dbReference>
<protein>
    <submittedName>
        <fullName evidence="16">Lysophosphatidylcholine acyltransferase isoform 1</fullName>
    </submittedName>
</protein>
<keyword evidence="9 14" id="KW-0472">Membrane</keyword>
<gene>
    <name evidence="16" type="ORF">EWB00_009473</name>
</gene>
<proteinExistence type="inferred from homology"/>
<keyword evidence="11" id="KW-1208">Phospholipid metabolism</keyword>
<dbReference type="GO" id="GO:0016020">
    <property type="term" value="C:membrane"/>
    <property type="evidence" value="ECO:0007669"/>
    <property type="project" value="UniProtKB-SubCell"/>
</dbReference>
<dbReference type="InterPro" id="IPR002123">
    <property type="entry name" value="Plipid/glycerol_acylTrfase"/>
</dbReference>
<reference evidence="16 17" key="1">
    <citation type="submission" date="2019-03" db="EMBL/GenBank/DDBJ databases">
        <title>An improved genome assembly of the fluke Schistosoma japonicum.</title>
        <authorList>
            <person name="Hu W."/>
            <person name="Luo F."/>
            <person name="Yin M."/>
            <person name="Mo X."/>
            <person name="Sun C."/>
            <person name="Wu Q."/>
            <person name="Zhu B."/>
            <person name="Xiang M."/>
            <person name="Wang J."/>
            <person name="Wang Y."/>
            <person name="Zhang T."/>
            <person name="Xu B."/>
            <person name="Zheng H."/>
            <person name="Feng Z."/>
        </authorList>
    </citation>
    <scope>NUCLEOTIDE SEQUENCE [LARGE SCALE GENOMIC DNA]</scope>
    <source>
        <strain evidence="16">HuSjv2</strain>
        <tissue evidence="16">Worms</tissue>
    </source>
</reference>
<evidence type="ECO:0000313" key="16">
    <source>
        <dbReference type="EMBL" id="TNN19058.1"/>
    </source>
</evidence>
<evidence type="ECO:0000256" key="12">
    <source>
        <dbReference type="ARBA" id="ARBA00023315"/>
    </source>
</evidence>
<dbReference type="Pfam" id="PF03372">
    <property type="entry name" value="Exo_endo_phos"/>
    <property type="match status" value="1"/>
</dbReference>
<evidence type="ECO:0000259" key="15">
    <source>
        <dbReference type="SMART" id="SM00563"/>
    </source>
</evidence>
<comment type="similarity">
    <text evidence="3">Belongs to the 1-acyl-sn-glycerol-3-phosphate acyltransferase family.</text>
</comment>
<dbReference type="EMBL" id="SKCS01000056">
    <property type="protein sequence ID" value="TNN19058.1"/>
    <property type="molecule type" value="Genomic_DNA"/>
</dbReference>
<keyword evidence="5 16" id="KW-0808">Transferase</keyword>
<dbReference type="Pfam" id="PF14555">
    <property type="entry name" value="UBA_4"/>
    <property type="match status" value="1"/>
</dbReference>
<dbReference type="Gene3D" id="3.60.10.10">
    <property type="entry name" value="Endonuclease/exonuclease/phosphatase"/>
    <property type="match status" value="1"/>
</dbReference>
<dbReference type="Gene3D" id="1.10.8.10">
    <property type="entry name" value="DNA helicase RuvA subunit, C-terminal domain"/>
    <property type="match status" value="1"/>
</dbReference>
<dbReference type="GO" id="GO:0008654">
    <property type="term" value="P:phospholipid biosynthetic process"/>
    <property type="evidence" value="ECO:0007669"/>
    <property type="project" value="UniProtKB-KW"/>
</dbReference>
<dbReference type="GO" id="GO:0008374">
    <property type="term" value="F:O-acyltransferase activity"/>
    <property type="evidence" value="ECO:0007669"/>
    <property type="project" value="InterPro"/>
</dbReference>
<comment type="pathway">
    <text evidence="2">Lipid metabolism.</text>
</comment>
<organism evidence="16 17">
    <name type="scientific">Schistosoma japonicum</name>
    <name type="common">Blood fluke</name>
    <dbReference type="NCBI Taxonomy" id="6182"/>
    <lineage>
        <taxon>Eukaryota</taxon>
        <taxon>Metazoa</taxon>
        <taxon>Spiralia</taxon>
        <taxon>Lophotrochozoa</taxon>
        <taxon>Platyhelminthes</taxon>
        <taxon>Trematoda</taxon>
        <taxon>Digenea</taxon>
        <taxon>Strigeidida</taxon>
        <taxon>Schistosomatoidea</taxon>
        <taxon>Schistosomatidae</taxon>
        <taxon>Schistosoma</taxon>
    </lineage>
</organism>
<keyword evidence="4" id="KW-0444">Lipid biosynthesis</keyword>
<evidence type="ECO:0000256" key="7">
    <source>
        <dbReference type="ARBA" id="ARBA00022989"/>
    </source>
</evidence>
<evidence type="ECO:0000256" key="3">
    <source>
        <dbReference type="ARBA" id="ARBA00008655"/>
    </source>
</evidence>
<comment type="pathway">
    <text evidence="13">Phospholipid metabolism.</text>
</comment>
<evidence type="ECO:0000256" key="13">
    <source>
        <dbReference type="ARBA" id="ARBA00025707"/>
    </source>
</evidence>
<evidence type="ECO:0000313" key="17">
    <source>
        <dbReference type="Proteomes" id="UP000311919"/>
    </source>
</evidence>